<organism evidence="2 3">
    <name type="scientific">Falsigemmobacter intermedius</name>
    <dbReference type="NCBI Taxonomy" id="1553448"/>
    <lineage>
        <taxon>Bacteria</taxon>
        <taxon>Pseudomonadati</taxon>
        <taxon>Pseudomonadota</taxon>
        <taxon>Alphaproteobacteria</taxon>
        <taxon>Rhodobacterales</taxon>
        <taxon>Paracoccaceae</taxon>
        <taxon>Falsigemmobacter</taxon>
    </lineage>
</organism>
<dbReference type="RefSeq" id="WP_128490726.1">
    <property type="nucleotide sequence ID" value="NZ_JBHLXB010000018.1"/>
</dbReference>
<keyword evidence="1" id="KW-0175">Coiled coil</keyword>
<gene>
    <name evidence="2" type="ORF">EP867_17350</name>
</gene>
<reference evidence="2 3" key="1">
    <citation type="journal article" date="2015" name="Int. J. Syst. Evol. Microbiol.">
        <title>Gemmobacter intermedius sp. nov., isolated from a white stork (Ciconia ciconia).</title>
        <authorList>
            <person name="Kampfer P."/>
            <person name="Jerzak L."/>
            <person name="Wilharm G."/>
            <person name="Golke J."/>
            <person name="Busse H.J."/>
            <person name="Glaeser S.P."/>
        </authorList>
    </citation>
    <scope>NUCLEOTIDE SEQUENCE [LARGE SCALE GENOMIC DNA]</scope>
    <source>
        <strain evidence="2 3">119/4</strain>
    </source>
</reference>
<evidence type="ECO:0008006" key="4">
    <source>
        <dbReference type="Google" id="ProtNLM"/>
    </source>
</evidence>
<comment type="caution">
    <text evidence="2">The sequence shown here is derived from an EMBL/GenBank/DDBJ whole genome shotgun (WGS) entry which is preliminary data.</text>
</comment>
<name>A0A451GH27_9RHOB</name>
<sequence length="198" mass="21135">MARNRSEDVDAKVEAAIEQLETLGAKVTKTAVQEITRGSNSTIFPAYDRVMQRRAAAVEPTEAAQKLFVQLWSEAVGVARGERADEAAALEEMAAEIERLNSMILERDTAAEGAATAAEEAIAAAKQEAEAAIAAAHTQAAADEKATAVLRAERDLIAADKVKLEAQVAQLQDALKNAEIGLAKSEAKLEVYRSMQSK</sequence>
<accession>A0A451GH27</accession>
<dbReference type="Proteomes" id="UP000287168">
    <property type="component" value="Unassembled WGS sequence"/>
</dbReference>
<evidence type="ECO:0000256" key="1">
    <source>
        <dbReference type="SAM" id="Coils"/>
    </source>
</evidence>
<evidence type="ECO:0000313" key="3">
    <source>
        <dbReference type="Proteomes" id="UP000287168"/>
    </source>
</evidence>
<proteinExistence type="predicted"/>
<feature type="coiled-coil region" evidence="1">
    <location>
        <begin position="83"/>
        <end position="188"/>
    </location>
</feature>
<keyword evidence="3" id="KW-1185">Reference proteome</keyword>
<evidence type="ECO:0000313" key="2">
    <source>
        <dbReference type="EMBL" id="RWY37351.1"/>
    </source>
</evidence>
<protein>
    <recommendedName>
        <fullName evidence="4">KfrA N-terminal DNA-binding domain-containing protein</fullName>
    </recommendedName>
</protein>
<dbReference type="EMBL" id="SBLC01000049">
    <property type="protein sequence ID" value="RWY37351.1"/>
    <property type="molecule type" value="Genomic_DNA"/>
</dbReference>
<dbReference type="AlphaFoldDB" id="A0A451GH27"/>